<dbReference type="PANTHER" id="PTHR38445:SF9">
    <property type="entry name" value="HTH-TYPE TRANSCRIPTIONAL REPRESSOR YTRA"/>
    <property type="match status" value="1"/>
</dbReference>
<evidence type="ECO:0000256" key="3">
    <source>
        <dbReference type="ARBA" id="ARBA00023163"/>
    </source>
</evidence>
<evidence type="ECO:0000256" key="1">
    <source>
        <dbReference type="ARBA" id="ARBA00023015"/>
    </source>
</evidence>
<accession>A0ABV6RB65</accession>
<dbReference type="SUPFAM" id="SSF46785">
    <property type="entry name" value="Winged helix' DNA-binding domain"/>
    <property type="match status" value="1"/>
</dbReference>
<dbReference type="InterPro" id="IPR000524">
    <property type="entry name" value="Tscrpt_reg_HTH_GntR"/>
</dbReference>
<dbReference type="Pfam" id="PF00392">
    <property type="entry name" value="GntR"/>
    <property type="match status" value="1"/>
</dbReference>
<dbReference type="SMART" id="SM00345">
    <property type="entry name" value="HTH_GNTR"/>
    <property type="match status" value="1"/>
</dbReference>
<keyword evidence="6" id="KW-1185">Reference proteome</keyword>
<reference evidence="5 6" key="1">
    <citation type="submission" date="2024-09" db="EMBL/GenBank/DDBJ databases">
        <authorList>
            <person name="Sun Q."/>
            <person name="Mori K."/>
        </authorList>
    </citation>
    <scope>NUCLEOTIDE SEQUENCE [LARGE SCALE GENOMIC DNA]</scope>
    <source>
        <strain evidence="5 6">CICC 10874</strain>
    </source>
</reference>
<dbReference type="InterPro" id="IPR036390">
    <property type="entry name" value="WH_DNA-bd_sf"/>
</dbReference>
<evidence type="ECO:0000313" key="6">
    <source>
        <dbReference type="Proteomes" id="UP001589793"/>
    </source>
</evidence>
<dbReference type="RefSeq" id="WP_376980168.1">
    <property type="nucleotide sequence ID" value="NZ_JBHLSV010000010.1"/>
</dbReference>
<dbReference type="InterPro" id="IPR036388">
    <property type="entry name" value="WH-like_DNA-bd_sf"/>
</dbReference>
<evidence type="ECO:0000256" key="2">
    <source>
        <dbReference type="ARBA" id="ARBA00023125"/>
    </source>
</evidence>
<proteinExistence type="predicted"/>
<dbReference type="Gene3D" id="1.10.10.10">
    <property type="entry name" value="Winged helix-like DNA-binding domain superfamily/Winged helix DNA-binding domain"/>
    <property type="match status" value="1"/>
</dbReference>
<evidence type="ECO:0000259" key="4">
    <source>
        <dbReference type="PROSITE" id="PS50949"/>
    </source>
</evidence>
<dbReference type="PANTHER" id="PTHR38445">
    <property type="entry name" value="HTH-TYPE TRANSCRIPTIONAL REPRESSOR YTRA"/>
    <property type="match status" value="1"/>
</dbReference>
<feature type="domain" description="HTH gntR-type" evidence="4">
    <location>
        <begin position="29"/>
        <end position="97"/>
    </location>
</feature>
<name>A0ABV6RB65_9MICO</name>
<sequence>MQSAAAAPAPATVTTSLDGLVAVDRGVGSPPVRQIQVCLSRAIQNGSLPPGTRLPTVRAMAADLGVAVNTVAKAFRRLEEAGLVMTRGRAGTVVSPLDDVSERIGSAAREYAVLAMDLGLSLEDALAQVRAELHTLTTTSS</sequence>
<organism evidence="5 6">
    <name type="scientific">Brachybacterium hainanense</name>
    <dbReference type="NCBI Taxonomy" id="1541174"/>
    <lineage>
        <taxon>Bacteria</taxon>
        <taxon>Bacillati</taxon>
        <taxon>Actinomycetota</taxon>
        <taxon>Actinomycetes</taxon>
        <taxon>Micrococcales</taxon>
        <taxon>Dermabacteraceae</taxon>
        <taxon>Brachybacterium</taxon>
    </lineage>
</organism>
<protein>
    <submittedName>
        <fullName evidence="5">GntR family transcriptional regulator</fullName>
    </submittedName>
</protein>
<keyword evidence="1" id="KW-0805">Transcription regulation</keyword>
<keyword evidence="3" id="KW-0804">Transcription</keyword>
<dbReference type="EMBL" id="JBHLSV010000010">
    <property type="protein sequence ID" value="MFC0674234.1"/>
    <property type="molecule type" value="Genomic_DNA"/>
</dbReference>
<comment type="caution">
    <text evidence="5">The sequence shown here is derived from an EMBL/GenBank/DDBJ whole genome shotgun (WGS) entry which is preliminary data.</text>
</comment>
<gene>
    <name evidence="5" type="ORF">ACFFF6_09730</name>
</gene>
<dbReference type="CDD" id="cd07377">
    <property type="entry name" value="WHTH_GntR"/>
    <property type="match status" value="1"/>
</dbReference>
<evidence type="ECO:0000313" key="5">
    <source>
        <dbReference type="EMBL" id="MFC0674234.1"/>
    </source>
</evidence>
<dbReference type="Proteomes" id="UP001589793">
    <property type="component" value="Unassembled WGS sequence"/>
</dbReference>
<keyword evidence="2" id="KW-0238">DNA-binding</keyword>
<dbReference type="PROSITE" id="PS50949">
    <property type="entry name" value="HTH_GNTR"/>
    <property type="match status" value="1"/>
</dbReference>